<evidence type="ECO:0000259" key="12">
    <source>
        <dbReference type="PROSITE" id="PS50929"/>
    </source>
</evidence>
<accession>A0ABN8Q6C1</accession>
<protein>
    <recommendedName>
        <fullName evidence="15">Multidrug resistance-associated protein 4</fullName>
    </recommendedName>
</protein>
<evidence type="ECO:0008006" key="15">
    <source>
        <dbReference type="Google" id="ProtNLM"/>
    </source>
</evidence>
<feature type="domain" description="ABC transporter" evidence="11">
    <location>
        <begin position="415"/>
        <end position="640"/>
    </location>
</feature>
<evidence type="ECO:0000256" key="7">
    <source>
        <dbReference type="ARBA" id="ARBA00022989"/>
    </source>
</evidence>
<evidence type="ECO:0000256" key="3">
    <source>
        <dbReference type="ARBA" id="ARBA00022448"/>
    </source>
</evidence>
<comment type="subcellular location">
    <subcellularLocation>
        <location evidence="1">Membrane</location>
        <topology evidence="1">Multi-pass membrane protein</topology>
    </subcellularLocation>
</comment>
<sequence length="1362" mass="153835">MDSPQKDQRTTLRSPLEDASFFSRLTFWWVNGLFSKGYDRRLEPGDMYDVLPEDSAERLVSDLESEWYKEIAAATFSSRQPSFGNAMGRFAKMQLIIVGIFGFLNETIRTAQAVILFYLVSYFMSGSSITKLEAYIFATGLTLSSMLSVVLHQLYFFYGHRTGMHMRIATTGCIYRKVLRLASQGLYSSVSTNQQAVNLITTDTQIFDQLVTHLHFVWITPIQVVVVVYFLWIQLGFSCAVGIVLTLILIIHQAWFNRKYSKLSLNMSRLTEERCKRMNEIIKGMKVVKIFTWEFIFSELINSIRRLEMSRIHKTQCLQAFNMATGFVSQSIITCAMFITYVLLGNPLNAAKVFSSVAMVTVLQRSLARHFLSAVQKLNQARKTATKIQTFLKLDELNFENIKHRSTPRPGHSSVAVSNITCTWNNQESIGKATLQDISFEVKQGDLCMIVGPVGSGKSSLLMMLLGEMRVIEGHLCIRGKIGFVPQQAWIFSGSVRQNIIFGQTFEEDRYHKVIRACALEQDVELLPEGDWTLIGEKGIELSDGQKARLCLARAVYYKADIYILDDPLSAVDVRVGRKLFDQCINGLIRDCPRILVTRQLQYLRNASEILFIDQGTIHSRGSYTDLANSGIDLVSLLRPRDSSKNDDDDDTDSAIDEDSEPAQTPHLPGVILRKGKWAKGIKAVNRWSTTSSIDIEADFEAMANKAKEKPQVKHVERPRGNIPFRLYLSYFKAGGNCLTLFLVLIFGVGAQGAFIFSDWWLSQWSSHQSEDTFLYKSVHTALSSNRKLQNRVHVIIYGGLVAVTIILSLIRAFVFFNITVNSSKALHRQLFDAVIRAPLYFFDTNPPGRIHSHFSSDTAYMDIRIPETLFDFLQLALLAAAVVVVNLIAMPFMSIGLLPLVVIFYCLRNYYLKTSSEIKRLETSARSPILSQLNTTLQGLTSIRAHSLQQLMIHEFDICQDHHTQTWFLFIAASRWFAYRLDFLCTIFVFMASFTPLFIAERGEMEAGMVGLCVTYALLLTGMFQWCVRQSGEVGNQMTAVERILDLCQLESEGECDREVAASGFLPELGLITAEGVSFKYHPTLPRVLRNLNFCIRPKEKVGIVGDAGAGKSSLLAALLRFAEPHQGTIRIDGVDITEISLYDLRSRLSFIPENPVLFGETLRKHLDPNGEFCDADLWLALHQVHLRDIVCSVIGSLDSPMTPSGCTLNVGQRQLVYLARAILKNNRIVVLETADLDHRTDTMIQETIRSKFKNCTVLISANRLQAVIDCDRVMVLDNGQLKEFEEPHLLLLNRLSFFSRLVEKTGTINALQLRKAARKAYELRHDSENTLDIIPDSVRSFLSSYIPVSGYTDLQLVSYV</sequence>
<organism evidence="13 14">
    <name type="scientific">Porites lobata</name>
    <dbReference type="NCBI Taxonomy" id="104759"/>
    <lineage>
        <taxon>Eukaryota</taxon>
        <taxon>Metazoa</taxon>
        <taxon>Cnidaria</taxon>
        <taxon>Anthozoa</taxon>
        <taxon>Hexacorallia</taxon>
        <taxon>Scleractinia</taxon>
        <taxon>Fungiina</taxon>
        <taxon>Poritidae</taxon>
        <taxon>Porites</taxon>
    </lineage>
</organism>
<evidence type="ECO:0000256" key="2">
    <source>
        <dbReference type="ARBA" id="ARBA00009726"/>
    </source>
</evidence>
<gene>
    <name evidence="13" type="ORF">PLOB_00002359</name>
</gene>
<evidence type="ECO:0000256" key="9">
    <source>
        <dbReference type="SAM" id="MobiDB-lite"/>
    </source>
</evidence>
<reference evidence="13 14" key="1">
    <citation type="submission" date="2022-05" db="EMBL/GenBank/DDBJ databases">
        <authorList>
            <consortium name="Genoscope - CEA"/>
            <person name="William W."/>
        </authorList>
    </citation>
    <scope>NUCLEOTIDE SEQUENCE [LARGE SCALE GENOMIC DNA]</scope>
</reference>
<dbReference type="InterPro" id="IPR003593">
    <property type="entry name" value="AAA+_ATPase"/>
</dbReference>
<keyword evidence="5" id="KW-0547">Nucleotide-binding</keyword>
<feature type="transmembrane region" description="Helical" evidence="10">
    <location>
        <begin position="870"/>
        <end position="890"/>
    </location>
</feature>
<dbReference type="PANTHER" id="PTHR24223">
    <property type="entry name" value="ATP-BINDING CASSETTE SUB-FAMILY C"/>
    <property type="match status" value="1"/>
</dbReference>
<dbReference type="CDD" id="cd03250">
    <property type="entry name" value="ABCC_MRP_domain1"/>
    <property type="match status" value="1"/>
</dbReference>
<evidence type="ECO:0000256" key="5">
    <source>
        <dbReference type="ARBA" id="ARBA00022741"/>
    </source>
</evidence>
<dbReference type="PROSITE" id="PS50929">
    <property type="entry name" value="ABC_TM1F"/>
    <property type="match status" value="2"/>
</dbReference>
<keyword evidence="3" id="KW-0813">Transport</keyword>
<feature type="transmembrane region" description="Helical" evidence="10">
    <location>
        <begin position="734"/>
        <end position="757"/>
    </location>
</feature>
<feature type="domain" description="ABC transmembrane type-1" evidence="12">
    <location>
        <begin position="96"/>
        <end position="369"/>
    </location>
</feature>
<feature type="transmembrane region" description="Helical" evidence="10">
    <location>
        <begin position="135"/>
        <end position="158"/>
    </location>
</feature>
<keyword evidence="4 10" id="KW-0812">Transmembrane</keyword>
<name>A0ABN8Q6C1_9CNID</name>
<dbReference type="InterPro" id="IPR011527">
    <property type="entry name" value="ABC1_TM_dom"/>
</dbReference>
<dbReference type="PANTHER" id="PTHR24223:SF456">
    <property type="entry name" value="MULTIDRUG RESISTANCE-ASSOCIATED PROTEIN LETHAL(2)03659"/>
    <property type="match status" value="1"/>
</dbReference>
<dbReference type="InterPro" id="IPR003439">
    <property type="entry name" value="ABC_transporter-like_ATP-bd"/>
</dbReference>
<evidence type="ECO:0000256" key="6">
    <source>
        <dbReference type="ARBA" id="ARBA00022840"/>
    </source>
</evidence>
<comment type="caution">
    <text evidence="13">The sequence shown here is derived from an EMBL/GenBank/DDBJ whole genome shotgun (WGS) entry which is preliminary data.</text>
</comment>
<proteinExistence type="inferred from homology"/>
<feature type="region of interest" description="Disordered" evidence="9">
    <location>
        <begin position="640"/>
        <end position="668"/>
    </location>
</feature>
<feature type="transmembrane region" description="Helical" evidence="10">
    <location>
        <begin position="95"/>
        <end position="123"/>
    </location>
</feature>
<dbReference type="SUPFAM" id="SSF52540">
    <property type="entry name" value="P-loop containing nucleoside triphosphate hydrolases"/>
    <property type="match status" value="2"/>
</dbReference>
<dbReference type="EMBL" id="CALNXK010000108">
    <property type="protein sequence ID" value="CAH3157650.1"/>
    <property type="molecule type" value="Genomic_DNA"/>
</dbReference>
<feature type="transmembrane region" description="Helical" evidence="10">
    <location>
        <begin position="795"/>
        <end position="819"/>
    </location>
</feature>
<evidence type="ECO:0000256" key="10">
    <source>
        <dbReference type="SAM" id="Phobius"/>
    </source>
</evidence>
<dbReference type="PROSITE" id="PS50893">
    <property type="entry name" value="ABC_TRANSPORTER_2"/>
    <property type="match status" value="2"/>
</dbReference>
<dbReference type="Pfam" id="PF00005">
    <property type="entry name" value="ABC_tran"/>
    <property type="match status" value="2"/>
</dbReference>
<keyword evidence="6" id="KW-0067">ATP-binding</keyword>
<evidence type="ECO:0000256" key="8">
    <source>
        <dbReference type="ARBA" id="ARBA00023136"/>
    </source>
</evidence>
<feature type="compositionally biased region" description="Acidic residues" evidence="9">
    <location>
        <begin position="647"/>
        <end position="661"/>
    </location>
</feature>
<dbReference type="Pfam" id="PF00664">
    <property type="entry name" value="ABC_membrane"/>
    <property type="match status" value="2"/>
</dbReference>
<evidence type="ECO:0000313" key="13">
    <source>
        <dbReference type="EMBL" id="CAH3157650.1"/>
    </source>
</evidence>
<evidence type="ECO:0000256" key="1">
    <source>
        <dbReference type="ARBA" id="ARBA00004141"/>
    </source>
</evidence>
<dbReference type="SMART" id="SM00382">
    <property type="entry name" value="AAA"/>
    <property type="match status" value="2"/>
</dbReference>
<evidence type="ECO:0000256" key="4">
    <source>
        <dbReference type="ARBA" id="ARBA00022692"/>
    </source>
</evidence>
<keyword evidence="7 10" id="KW-1133">Transmembrane helix</keyword>
<dbReference type="InterPro" id="IPR027417">
    <property type="entry name" value="P-loop_NTPase"/>
</dbReference>
<dbReference type="SUPFAM" id="SSF90123">
    <property type="entry name" value="ABC transporter transmembrane region"/>
    <property type="match status" value="2"/>
</dbReference>
<dbReference type="Gene3D" id="1.20.1560.10">
    <property type="entry name" value="ABC transporter type 1, transmembrane domain"/>
    <property type="match status" value="2"/>
</dbReference>
<keyword evidence="8 10" id="KW-0472">Membrane</keyword>
<feature type="transmembrane region" description="Helical" evidence="10">
    <location>
        <begin position="320"/>
        <end position="344"/>
    </location>
</feature>
<feature type="transmembrane region" description="Helical" evidence="10">
    <location>
        <begin position="978"/>
        <end position="1000"/>
    </location>
</feature>
<feature type="transmembrane region" description="Helical" evidence="10">
    <location>
        <begin position="235"/>
        <end position="256"/>
    </location>
</feature>
<keyword evidence="14" id="KW-1185">Reference proteome</keyword>
<dbReference type="CDD" id="cd03244">
    <property type="entry name" value="ABCC_MRP_domain2"/>
    <property type="match status" value="1"/>
</dbReference>
<dbReference type="InterPro" id="IPR050173">
    <property type="entry name" value="ABC_transporter_C-like"/>
</dbReference>
<feature type="domain" description="ABC transmembrane type-1" evidence="12">
    <location>
        <begin position="742"/>
        <end position="1037"/>
    </location>
</feature>
<dbReference type="Proteomes" id="UP001159405">
    <property type="component" value="Unassembled WGS sequence"/>
</dbReference>
<evidence type="ECO:0000259" key="11">
    <source>
        <dbReference type="PROSITE" id="PS50893"/>
    </source>
</evidence>
<feature type="domain" description="ABC transporter" evidence="11">
    <location>
        <begin position="1073"/>
        <end position="1305"/>
    </location>
</feature>
<evidence type="ECO:0000313" key="14">
    <source>
        <dbReference type="Proteomes" id="UP001159405"/>
    </source>
</evidence>
<feature type="transmembrane region" description="Helical" evidence="10">
    <location>
        <begin position="896"/>
        <end position="913"/>
    </location>
</feature>
<dbReference type="InterPro" id="IPR036640">
    <property type="entry name" value="ABC1_TM_sf"/>
</dbReference>
<comment type="similarity">
    <text evidence="2">Belongs to the ABC transporter superfamily. ABCC family. Conjugate transporter (TC 3.A.1.208) subfamily.</text>
</comment>
<dbReference type="Gene3D" id="3.40.50.300">
    <property type="entry name" value="P-loop containing nucleotide triphosphate hydrolases"/>
    <property type="match status" value="2"/>
</dbReference>